<feature type="domain" description="Protein kinase" evidence="1">
    <location>
        <begin position="22"/>
        <end position="282"/>
    </location>
</feature>
<reference evidence="3" key="1">
    <citation type="submission" date="2022-11" db="UniProtKB">
        <authorList>
            <consortium name="WormBaseParasite"/>
        </authorList>
    </citation>
    <scope>IDENTIFICATION</scope>
</reference>
<evidence type="ECO:0000313" key="3">
    <source>
        <dbReference type="WBParaSite" id="Gr19_v10_g181.t1"/>
    </source>
</evidence>
<dbReference type="Proteomes" id="UP000887572">
    <property type="component" value="Unplaced"/>
</dbReference>
<dbReference type="GO" id="GO:0004672">
    <property type="term" value="F:protein kinase activity"/>
    <property type="evidence" value="ECO:0007669"/>
    <property type="project" value="InterPro"/>
</dbReference>
<dbReference type="InterPro" id="IPR011009">
    <property type="entry name" value="Kinase-like_dom_sf"/>
</dbReference>
<dbReference type="PANTHER" id="PTHR46538:SF3">
    <property type="entry name" value="PROTEIN KINASE DOMAIN-CONTAINING PROTEIN"/>
    <property type="match status" value="1"/>
</dbReference>
<proteinExistence type="predicted"/>
<dbReference type="InterPro" id="IPR000719">
    <property type="entry name" value="Prot_kinase_dom"/>
</dbReference>
<dbReference type="GO" id="GO:0005524">
    <property type="term" value="F:ATP binding"/>
    <property type="evidence" value="ECO:0007669"/>
    <property type="project" value="InterPro"/>
</dbReference>
<dbReference type="Gene3D" id="1.10.510.10">
    <property type="entry name" value="Transferase(Phosphotransferase) domain 1"/>
    <property type="match status" value="1"/>
</dbReference>
<protein>
    <submittedName>
        <fullName evidence="3">Protein kinase domain-containing protein</fullName>
    </submittedName>
</protein>
<accession>A0A914HIN1</accession>
<organism evidence="2 3">
    <name type="scientific">Globodera rostochiensis</name>
    <name type="common">Golden nematode worm</name>
    <name type="synonym">Heterodera rostochiensis</name>
    <dbReference type="NCBI Taxonomy" id="31243"/>
    <lineage>
        <taxon>Eukaryota</taxon>
        <taxon>Metazoa</taxon>
        <taxon>Ecdysozoa</taxon>
        <taxon>Nematoda</taxon>
        <taxon>Chromadorea</taxon>
        <taxon>Rhabditida</taxon>
        <taxon>Tylenchina</taxon>
        <taxon>Tylenchomorpha</taxon>
        <taxon>Tylenchoidea</taxon>
        <taxon>Heteroderidae</taxon>
        <taxon>Heteroderinae</taxon>
        <taxon>Globodera</taxon>
    </lineage>
</organism>
<evidence type="ECO:0000259" key="1">
    <source>
        <dbReference type="PROSITE" id="PS50011"/>
    </source>
</evidence>
<keyword evidence="2" id="KW-1185">Reference proteome</keyword>
<dbReference type="WBParaSite" id="Gr19_v10_g181.t1">
    <property type="protein sequence ID" value="Gr19_v10_g181.t1"/>
    <property type="gene ID" value="Gr19_v10_g181"/>
</dbReference>
<name>A0A914HIN1_GLORO</name>
<sequence length="327" mass="37719">MPLFSLFTQLFHQPVNPLHNEWPPLHYISLGERNRVVKVRCAKDEELFAVCKIILLQSDEKLDDFLAEVEALKQCRDQPNIIKLMAFYHFKQNLYLVFELCQAGSVAEVMTKRGQPLNEPQIAHVTRKLCLALDFLHVRKIIHRNLKASNILLTFESCVKLADFGSALLMENNRQCSLSVIGSAYWMAPEVIDYEKSKEQPYGRKVDIWSLGITCIEMAQMKPPNHNMQPNLVLCRLQEAEPPMLLQPFQWSEQFNDFLSRCLVRSADERWSAAQLLTHQFINGSAEYSWPIEQLVADRNKLLDGTEMPEDATLANLDRDIFLPGHH</sequence>
<dbReference type="SUPFAM" id="SSF56112">
    <property type="entry name" value="Protein kinase-like (PK-like)"/>
    <property type="match status" value="1"/>
</dbReference>
<dbReference type="PROSITE" id="PS50011">
    <property type="entry name" value="PROTEIN_KINASE_DOM"/>
    <property type="match status" value="1"/>
</dbReference>
<dbReference type="InterPro" id="IPR051585">
    <property type="entry name" value="STE20_Ser/Thr_Kinases"/>
</dbReference>
<dbReference type="PANTHER" id="PTHR46538">
    <property type="entry name" value="PROTEIN KINASE DOMAIN-CONTAINING PROTEIN"/>
    <property type="match status" value="1"/>
</dbReference>
<dbReference type="Pfam" id="PF00069">
    <property type="entry name" value="Pkinase"/>
    <property type="match status" value="1"/>
</dbReference>
<dbReference type="AlphaFoldDB" id="A0A914HIN1"/>
<evidence type="ECO:0000313" key="2">
    <source>
        <dbReference type="Proteomes" id="UP000887572"/>
    </source>
</evidence>